<dbReference type="EMBL" id="JBEZFP010000066">
    <property type="protein sequence ID" value="MEU8136556.1"/>
    <property type="molecule type" value="Genomic_DNA"/>
</dbReference>
<dbReference type="Gene3D" id="3.10.310.10">
    <property type="entry name" value="Diaminopimelate Epimerase, Chain A, domain 1"/>
    <property type="match status" value="2"/>
</dbReference>
<proteinExistence type="inferred from homology"/>
<dbReference type="Pfam" id="PF02567">
    <property type="entry name" value="PhzC-PhzF"/>
    <property type="match status" value="1"/>
</dbReference>
<dbReference type="NCBIfam" id="TIGR00654">
    <property type="entry name" value="PhzF_family"/>
    <property type="match status" value="1"/>
</dbReference>
<evidence type="ECO:0000313" key="4">
    <source>
        <dbReference type="Proteomes" id="UP001551482"/>
    </source>
</evidence>
<sequence>MRIYVVDAFTDTAFSGNPAGVCLPDAAHAADAAWMQSVAAEMRHAETAFLVPSTRDDADWDLRWFTPAIEVDLCGHATLASAHVLFTEGLAGVDVRFATRSGVLSARRLPEGGIVLDFPMLPPQQVPEPAGLPEILGVPVAAVAGGGGDLLVELESADAVRGVAPDLDALARLPYRCVVVTAPGEGGTDFVSRVFAPAVGIPEDPVTGSAHCLLAPYWAPRVGRTRLTARQLSERGGAVGAEVLGERVALVGDAVLVLRGELAV</sequence>
<dbReference type="PIRSF" id="PIRSF016184">
    <property type="entry name" value="PhzC_PhzF"/>
    <property type="match status" value="1"/>
</dbReference>
<keyword evidence="2 3" id="KW-0413">Isomerase</keyword>
<dbReference type="PANTHER" id="PTHR13774:SF17">
    <property type="entry name" value="PHENAZINE BIOSYNTHESIS-LIKE DOMAIN-CONTAINING PROTEIN"/>
    <property type="match status" value="1"/>
</dbReference>
<dbReference type="InterPro" id="IPR003719">
    <property type="entry name" value="Phenazine_PhzF-like"/>
</dbReference>
<comment type="similarity">
    <text evidence="1">Belongs to the PhzF family.</text>
</comment>
<dbReference type="RefSeq" id="WP_358357182.1">
    <property type="nucleotide sequence ID" value="NZ_JBEZFP010000066.1"/>
</dbReference>
<organism evidence="3 4">
    <name type="scientific">Streptodolium elevatio</name>
    <dbReference type="NCBI Taxonomy" id="3157996"/>
    <lineage>
        <taxon>Bacteria</taxon>
        <taxon>Bacillati</taxon>
        <taxon>Actinomycetota</taxon>
        <taxon>Actinomycetes</taxon>
        <taxon>Kitasatosporales</taxon>
        <taxon>Streptomycetaceae</taxon>
        <taxon>Streptodolium</taxon>
    </lineage>
</organism>
<dbReference type="PANTHER" id="PTHR13774">
    <property type="entry name" value="PHENAZINE BIOSYNTHESIS PROTEIN"/>
    <property type="match status" value="1"/>
</dbReference>
<dbReference type="GO" id="GO:0016853">
    <property type="term" value="F:isomerase activity"/>
    <property type="evidence" value="ECO:0007669"/>
    <property type="project" value="UniProtKB-KW"/>
</dbReference>
<protein>
    <submittedName>
        <fullName evidence="3">PhzF family phenazine biosynthesis isomerase</fullName>
    </submittedName>
</protein>
<accession>A0ABV3DLC2</accession>
<evidence type="ECO:0000313" key="3">
    <source>
        <dbReference type="EMBL" id="MEU8136556.1"/>
    </source>
</evidence>
<gene>
    <name evidence="3" type="ORF">AB0C36_23975</name>
</gene>
<keyword evidence="4" id="KW-1185">Reference proteome</keyword>
<name>A0ABV3DLC2_9ACTN</name>
<evidence type="ECO:0000256" key="1">
    <source>
        <dbReference type="ARBA" id="ARBA00008270"/>
    </source>
</evidence>
<evidence type="ECO:0000256" key="2">
    <source>
        <dbReference type="ARBA" id="ARBA00023235"/>
    </source>
</evidence>
<comment type="caution">
    <text evidence="3">The sequence shown here is derived from an EMBL/GenBank/DDBJ whole genome shotgun (WGS) entry which is preliminary data.</text>
</comment>
<dbReference type="SUPFAM" id="SSF54506">
    <property type="entry name" value="Diaminopimelate epimerase-like"/>
    <property type="match status" value="1"/>
</dbReference>
<reference evidence="3 4" key="1">
    <citation type="submission" date="2024-06" db="EMBL/GenBank/DDBJ databases">
        <title>The Natural Products Discovery Center: Release of the First 8490 Sequenced Strains for Exploring Actinobacteria Biosynthetic Diversity.</title>
        <authorList>
            <person name="Kalkreuter E."/>
            <person name="Kautsar S.A."/>
            <person name="Yang D."/>
            <person name="Bader C.D."/>
            <person name="Teijaro C.N."/>
            <person name="Fluegel L."/>
            <person name="Davis C.M."/>
            <person name="Simpson J.R."/>
            <person name="Lauterbach L."/>
            <person name="Steele A.D."/>
            <person name="Gui C."/>
            <person name="Meng S."/>
            <person name="Li G."/>
            <person name="Viehrig K."/>
            <person name="Ye F."/>
            <person name="Su P."/>
            <person name="Kiefer A.F."/>
            <person name="Nichols A."/>
            <person name="Cepeda A.J."/>
            <person name="Yan W."/>
            <person name="Fan B."/>
            <person name="Jiang Y."/>
            <person name="Adhikari A."/>
            <person name="Zheng C.-J."/>
            <person name="Schuster L."/>
            <person name="Cowan T.M."/>
            <person name="Smanski M.J."/>
            <person name="Chevrette M.G."/>
            <person name="De Carvalho L.P.S."/>
            <person name="Shen B."/>
        </authorList>
    </citation>
    <scope>NUCLEOTIDE SEQUENCE [LARGE SCALE GENOMIC DNA]</scope>
    <source>
        <strain evidence="3 4">NPDC048946</strain>
    </source>
</reference>
<dbReference type="Proteomes" id="UP001551482">
    <property type="component" value="Unassembled WGS sequence"/>
</dbReference>